<keyword evidence="9" id="KW-1185">Reference proteome</keyword>
<keyword evidence="2 5" id="KW-0378">Hydrolase</keyword>
<feature type="domain" description="Adenosine deaminase" evidence="7">
    <location>
        <begin position="57"/>
        <end position="377"/>
    </location>
</feature>
<dbReference type="PANTHER" id="PTHR43114">
    <property type="entry name" value="ADENINE DEAMINASE"/>
    <property type="match status" value="1"/>
</dbReference>
<evidence type="ECO:0000259" key="7">
    <source>
        <dbReference type="Pfam" id="PF00962"/>
    </source>
</evidence>
<evidence type="ECO:0000313" key="9">
    <source>
        <dbReference type="Proteomes" id="UP000431826"/>
    </source>
</evidence>
<feature type="binding site" evidence="5">
    <location>
        <position position="242"/>
    </location>
    <ligand>
        <name>Zn(2+)</name>
        <dbReference type="ChEBI" id="CHEBI:29105"/>
        <note>catalytic</note>
    </ligand>
</feature>
<dbReference type="GO" id="GO:0006146">
    <property type="term" value="P:adenine catabolic process"/>
    <property type="evidence" value="ECO:0007669"/>
    <property type="project" value="UniProtKB-UniRule"/>
</dbReference>
<feature type="site" description="Important for catalytic activity" evidence="5">
    <location>
        <position position="266"/>
    </location>
</feature>
<evidence type="ECO:0000256" key="4">
    <source>
        <dbReference type="ARBA" id="ARBA00023080"/>
    </source>
</evidence>
<evidence type="ECO:0000256" key="2">
    <source>
        <dbReference type="ARBA" id="ARBA00022801"/>
    </source>
</evidence>
<evidence type="ECO:0000256" key="5">
    <source>
        <dbReference type="HAMAP-Rule" id="MF_01962"/>
    </source>
</evidence>
<keyword evidence="3 5" id="KW-0862">Zinc</keyword>
<dbReference type="EC" id="3.5.4.2" evidence="5"/>
<feature type="compositionally biased region" description="Low complexity" evidence="6">
    <location>
        <begin position="41"/>
        <end position="53"/>
    </location>
</feature>
<comment type="similarity">
    <text evidence="5">Belongs to the metallo-dependent hydrolases superfamily. Adenosine and AMP deaminases family. Adenine deaminase type 2 subfamily.</text>
</comment>
<dbReference type="AlphaFoldDB" id="A0A640V1A9"/>
<feature type="binding site" evidence="5">
    <location>
        <position position="62"/>
    </location>
    <ligand>
        <name>Zn(2+)</name>
        <dbReference type="ChEBI" id="CHEBI:29105"/>
        <note>catalytic</note>
    </ligand>
</feature>
<protein>
    <recommendedName>
        <fullName evidence="5">Adenine deaminase</fullName>
        <shortName evidence="5">ADE</shortName>
        <ecNumber evidence="5">3.5.4.2</ecNumber>
    </recommendedName>
    <alternativeName>
        <fullName evidence="5">Adenine aminohydrolase</fullName>
        <shortName evidence="5">AAH</shortName>
    </alternativeName>
</protein>
<sequence length="380" mass="41246">MKGAAAAPAPAPANLDDPSRTGTPPVPRALSVPQNRCDRVASSPSSPSAATAPEPLPKAELHLHIEGTLEPELAFALAARNGVELPYATEDELRRAYSFADLQSFLNLYYALMAVLRTEDDFADLAHAYLARAKQQGVRHAEIFFDPQAHTARGVPIGTVIDGLARALDSAEETYGISTRLIMCFLRDESAESALTTFEAARPYFDRITAVGLDSAEVGHPPSKFKEVFALAREAGLKCVAHAGEEGPPAYVWEALDVLGVDRIDHGVRSLEDERLVARLVADQVPLTVCPLSNVRLRVIDDLADHPLPAMLDAGLLVTVNSDDPAYFGGYVDDNFTAVRDALGLDRETLRTLARNSFRASFLDEATRERYLREVDANQG</sequence>
<organism evidence="8 9">
    <name type="scientific">Streptomyces tubercidicus</name>
    <dbReference type="NCBI Taxonomy" id="47759"/>
    <lineage>
        <taxon>Bacteria</taxon>
        <taxon>Bacillati</taxon>
        <taxon>Actinomycetota</taxon>
        <taxon>Actinomycetes</taxon>
        <taxon>Kitasatosporales</taxon>
        <taxon>Streptomycetaceae</taxon>
        <taxon>Streptomyces</taxon>
    </lineage>
</organism>
<keyword evidence="1 5" id="KW-0479">Metal-binding</keyword>
<dbReference type="NCBIfam" id="NF006850">
    <property type="entry name" value="PRK09358.1-6"/>
    <property type="match status" value="1"/>
</dbReference>
<gene>
    <name evidence="8" type="ORF">Stube_46790</name>
</gene>
<evidence type="ECO:0000256" key="3">
    <source>
        <dbReference type="ARBA" id="ARBA00022833"/>
    </source>
</evidence>
<dbReference type="CDD" id="cd01320">
    <property type="entry name" value="ADA"/>
    <property type="match status" value="1"/>
</dbReference>
<dbReference type="InterPro" id="IPR032466">
    <property type="entry name" value="Metal_Hydrolase"/>
</dbReference>
<comment type="cofactor">
    <cofactor evidence="5">
        <name>Zn(2+)</name>
        <dbReference type="ChEBI" id="CHEBI:29105"/>
    </cofactor>
    <text evidence="5">Binds 1 zinc ion per subunit.</text>
</comment>
<comment type="function">
    <text evidence="5">Catalyzes the hydrolytic deamination of adenine to hypoxanthine. Plays an important role in the purine salvage pathway and in nitrogen catabolism.</text>
</comment>
<accession>A0A640V1A9</accession>
<feature type="binding site" evidence="5">
    <location>
        <position position="64"/>
    </location>
    <ligand>
        <name>Zn(2+)</name>
        <dbReference type="ChEBI" id="CHEBI:29105"/>
        <note>catalytic</note>
    </ligand>
</feature>
<dbReference type="Proteomes" id="UP000431826">
    <property type="component" value="Unassembled WGS sequence"/>
</dbReference>
<dbReference type="Pfam" id="PF00962">
    <property type="entry name" value="A_deaminase"/>
    <property type="match status" value="1"/>
</dbReference>
<dbReference type="InterPro" id="IPR001365">
    <property type="entry name" value="A_deaminase_dom"/>
</dbReference>
<evidence type="ECO:0000256" key="1">
    <source>
        <dbReference type="ARBA" id="ARBA00022723"/>
    </source>
</evidence>
<dbReference type="Gene3D" id="3.20.20.140">
    <property type="entry name" value="Metal-dependent hydrolases"/>
    <property type="match status" value="1"/>
</dbReference>
<dbReference type="EMBL" id="BLIR01000001">
    <property type="protein sequence ID" value="GFE40006.1"/>
    <property type="molecule type" value="Genomic_DNA"/>
</dbReference>
<dbReference type="GO" id="GO:0008270">
    <property type="term" value="F:zinc ion binding"/>
    <property type="evidence" value="ECO:0007669"/>
    <property type="project" value="UniProtKB-UniRule"/>
</dbReference>
<name>A0A640V1A9_9ACTN</name>
<dbReference type="GO" id="GO:0009117">
    <property type="term" value="P:nucleotide metabolic process"/>
    <property type="evidence" value="ECO:0007669"/>
    <property type="project" value="UniProtKB-KW"/>
</dbReference>
<dbReference type="InterPro" id="IPR028892">
    <property type="entry name" value="ADE"/>
</dbReference>
<comment type="caution">
    <text evidence="8">The sequence shown here is derived from an EMBL/GenBank/DDBJ whole genome shotgun (WGS) entry which is preliminary data.</text>
</comment>
<reference evidence="8 9" key="1">
    <citation type="submission" date="2019-12" db="EMBL/GenBank/DDBJ databases">
        <title>Whole genome shotgun sequence of Streptomyces tubercidicus NBRC 13090.</title>
        <authorList>
            <person name="Ichikawa N."/>
            <person name="Kimura A."/>
            <person name="Kitahashi Y."/>
            <person name="Komaki H."/>
            <person name="Tamura T."/>
        </authorList>
    </citation>
    <scope>NUCLEOTIDE SEQUENCE [LARGE SCALE GENOMIC DNA]</scope>
    <source>
        <strain evidence="8 9">NBRC 13090</strain>
    </source>
</reference>
<evidence type="ECO:0000313" key="8">
    <source>
        <dbReference type="EMBL" id="GFE40006.1"/>
    </source>
</evidence>
<dbReference type="GO" id="GO:0043103">
    <property type="term" value="P:hypoxanthine salvage"/>
    <property type="evidence" value="ECO:0007669"/>
    <property type="project" value="UniProtKB-UniRule"/>
</dbReference>
<feature type="region of interest" description="Disordered" evidence="6">
    <location>
        <begin position="1"/>
        <end position="54"/>
    </location>
</feature>
<dbReference type="PANTHER" id="PTHR43114:SF6">
    <property type="entry name" value="ADENINE DEAMINASE"/>
    <property type="match status" value="1"/>
</dbReference>
<feature type="binding site" evidence="5">
    <location>
        <position position="324"/>
    </location>
    <ligand>
        <name>substrate</name>
    </ligand>
</feature>
<feature type="binding site" evidence="5">
    <location>
        <position position="323"/>
    </location>
    <ligand>
        <name>Zn(2+)</name>
        <dbReference type="ChEBI" id="CHEBI:29105"/>
        <note>catalytic</note>
    </ligand>
</feature>
<dbReference type="GO" id="GO:0000034">
    <property type="term" value="F:adenine deaminase activity"/>
    <property type="evidence" value="ECO:0007669"/>
    <property type="project" value="UniProtKB-UniRule"/>
</dbReference>
<evidence type="ECO:0000256" key="6">
    <source>
        <dbReference type="SAM" id="MobiDB-lite"/>
    </source>
</evidence>
<dbReference type="FunFam" id="3.20.20.140:FF:000039">
    <property type="entry name" value="Adenine deaminase"/>
    <property type="match status" value="1"/>
</dbReference>
<dbReference type="InterPro" id="IPR006330">
    <property type="entry name" value="Ado/ade_deaminase"/>
</dbReference>
<dbReference type="GO" id="GO:0005829">
    <property type="term" value="C:cytosol"/>
    <property type="evidence" value="ECO:0007669"/>
    <property type="project" value="TreeGrafter"/>
</dbReference>
<dbReference type="HAMAP" id="MF_01962">
    <property type="entry name" value="Adenine_deaminase"/>
    <property type="match status" value="1"/>
</dbReference>
<keyword evidence="4 5" id="KW-0546">Nucleotide metabolism</keyword>
<dbReference type="SUPFAM" id="SSF51556">
    <property type="entry name" value="Metallo-dependent hydrolases"/>
    <property type="match status" value="1"/>
</dbReference>
<comment type="catalytic activity">
    <reaction evidence="5">
        <text>adenine + H2O + H(+) = hypoxanthine + NH4(+)</text>
        <dbReference type="Rhea" id="RHEA:23688"/>
        <dbReference type="ChEBI" id="CHEBI:15377"/>
        <dbReference type="ChEBI" id="CHEBI:15378"/>
        <dbReference type="ChEBI" id="CHEBI:16708"/>
        <dbReference type="ChEBI" id="CHEBI:17368"/>
        <dbReference type="ChEBI" id="CHEBI:28938"/>
        <dbReference type="EC" id="3.5.4.2"/>
    </reaction>
</comment>
<dbReference type="NCBIfam" id="TIGR01430">
    <property type="entry name" value="aden_deam"/>
    <property type="match status" value="1"/>
</dbReference>
<feature type="active site" description="Proton donor" evidence="5">
    <location>
        <position position="245"/>
    </location>
</feature>
<proteinExistence type="inferred from homology"/>